<protein>
    <recommendedName>
        <fullName evidence="3">Reverse transcriptase domain-containing protein</fullName>
    </recommendedName>
</protein>
<feature type="compositionally biased region" description="Acidic residues" evidence="1">
    <location>
        <begin position="611"/>
        <end position="628"/>
    </location>
</feature>
<evidence type="ECO:0000313" key="2">
    <source>
        <dbReference type="EMBL" id="GEU47018.1"/>
    </source>
</evidence>
<feature type="compositionally biased region" description="Basic and acidic residues" evidence="1">
    <location>
        <begin position="629"/>
        <end position="642"/>
    </location>
</feature>
<comment type="caution">
    <text evidence="2">The sequence shown here is derived from an EMBL/GenBank/DDBJ whole genome shotgun (WGS) entry which is preliminary data.</text>
</comment>
<accession>A0A6L2KC28</accession>
<dbReference type="EMBL" id="BKCJ010002210">
    <property type="protein sequence ID" value="GEU47018.1"/>
    <property type="molecule type" value="Genomic_DNA"/>
</dbReference>
<dbReference type="AlphaFoldDB" id="A0A6L2KC28"/>
<reference evidence="2" key="1">
    <citation type="journal article" date="2019" name="Sci. Rep.">
        <title>Draft genome of Tanacetum cinerariifolium, the natural source of mosquito coil.</title>
        <authorList>
            <person name="Yamashiro T."/>
            <person name="Shiraishi A."/>
            <person name="Satake H."/>
            <person name="Nakayama K."/>
        </authorList>
    </citation>
    <scope>NUCLEOTIDE SEQUENCE</scope>
</reference>
<sequence length="928" mass="103343">MNYFESNPCYDSNYFSFDQIEPQHYAVNPSLSIQNERDNHELFINELIQQKLQNEFAQPFLAIVITLDLPTVEPEDSLRIGDEHLDTIPKTELDEFIKSSVENLVPNPSESEDDINPSLSIQNERDNHELFINELIQQKLQNEFAQPFLAIVITLDLPTVEPEDSLRIGDEHLDTIPKTELDEFIKSSVENLVPNPSESEDDSECDVPACDDFTTFSNLLFDADDDFSSSVDKSFSDENISKEIYSNPLVDEEIIYMKIDPHHFNAESNLIESLLNHDSSIISSSLKIDSLLDEFAGELILLKSIPPGIDETSCDPEEEIHLIERLLYDNPSPRPPKEFIFENSDATIESFSPSHIPVEDSDSLMEEIDLTLTPDDSMPSGIEEDYDSERDMLILEELLSNNSLSLPENKSFHFDIPSSPRPLTKPSDDNEIKPNSGMLTIKMCLLTQIFPLRPTSSQVPVPLPKDHYEAIRQAYLVGTDTESEPFEGEAETSESPHIVAPPTCHVEESEGSSTSGVRSTSSDSTASLSLNHPLTHTTADLVPLIHRTARMAVHVPPVTSPDLSADIAEVAAMSDSAFCKRFRCSYDSSPLPTLPVRKRYRGTSELILDTNSEEDEEVEEVLDSDSVSEDAKDKGPTAKDEDPAVGDEGLAARDNGLSIRVESRVLDDEGHRLKSDGLGLQKEEDDVHVGQQHAASIVGTTVSAPLGLGYGALRRQELALREDHVYSTFELGQGSGFAPEPERSVRVSAPRQPTLTMWTDLKDDMVYIDVSAYPPPAPPAQTLPSPKWSTGLFPISPAPSIVPSPISSPMISMTDPSLIASLVATSIATIQVDEDQFIEVGAQLELYRSTLQDHTHRLDAMPPTLPVLALEAWVGRVDTLMTDMSREGYDDHRLLHDMLLQQTTLQRELQEMKGRFTALEQERDRKER</sequence>
<evidence type="ECO:0000256" key="1">
    <source>
        <dbReference type="SAM" id="MobiDB-lite"/>
    </source>
</evidence>
<feature type="compositionally biased region" description="Acidic residues" evidence="1">
    <location>
        <begin position="483"/>
        <end position="492"/>
    </location>
</feature>
<evidence type="ECO:0008006" key="3">
    <source>
        <dbReference type="Google" id="ProtNLM"/>
    </source>
</evidence>
<proteinExistence type="predicted"/>
<feature type="region of interest" description="Disordered" evidence="1">
    <location>
        <begin position="610"/>
        <end position="653"/>
    </location>
</feature>
<feature type="compositionally biased region" description="Low complexity" evidence="1">
    <location>
        <begin position="511"/>
        <end position="529"/>
    </location>
</feature>
<feature type="region of interest" description="Disordered" evidence="1">
    <location>
        <begin position="483"/>
        <end position="530"/>
    </location>
</feature>
<name>A0A6L2KC28_TANCI</name>
<organism evidence="2">
    <name type="scientific">Tanacetum cinerariifolium</name>
    <name type="common">Dalmatian daisy</name>
    <name type="synonym">Chrysanthemum cinerariifolium</name>
    <dbReference type="NCBI Taxonomy" id="118510"/>
    <lineage>
        <taxon>Eukaryota</taxon>
        <taxon>Viridiplantae</taxon>
        <taxon>Streptophyta</taxon>
        <taxon>Embryophyta</taxon>
        <taxon>Tracheophyta</taxon>
        <taxon>Spermatophyta</taxon>
        <taxon>Magnoliopsida</taxon>
        <taxon>eudicotyledons</taxon>
        <taxon>Gunneridae</taxon>
        <taxon>Pentapetalae</taxon>
        <taxon>asterids</taxon>
        <taxon>campanulids</taxon>
        <taxon>Asterales</taxon>
        <taxon>Asteraceae</taxon>
        <taxon>Asteroideae</taxon>
        <taxon>Anthemideae</taxon>
        <taxon>Anthemidinae</taxon>
        <taxon>Tanacetum</taxon>
    </lineage>
</organism>
<gene>
    <name evidence="2" type="ORF">Tci_018996</name>
</gene>